<keyword evidence="2" id="KW-1185">Reference proteome</keyword>
<gene>
    <name evidence="1" type="ORF">SAMN04488026_102612</name>
</gene>
<protein>
    <submittedName>
        <fullName evidence="1">Trans-aconitate 2-methyltransferase</fullName>
    </submittedName>
</protein>
<dbReference type="Pfam" id="PF13489">
    <property type="entry name" value="Methyltransf_23"/>
    <property type="match status" value="1"/>
</dbReference>
<proteinExistence type="predicted"/>
<accession>A0A1G8XCZ3</accession>
<sequence length="262" mass="29078">MTKDWNPESYLAFNDLRLRPALDLLSAIPSLPNGDIIDLGCGAGTVGPALASRFQGHRLVGVDLSDAMLEKARRVPAYDRLERADIGGWTPDRRPALIYSNAALQWVSEHGYLLPRLFDALAPGGVLAVQMPRQHHAPAQQALRALAQELFPDRFDFSSWQAPVANPEEYALLLSPLGTLSLWETTYFQRLDPSSVGHPVRLFSQSTAARPILEKLSETEAAQYLHVVDARLADLYPRAPDGSVLYPFRRLFLTLLRQGPES</sequence>
<name>A0A1G8XCZ3_9RHOB</name>
<dbReference type="InterPro" id="IPR023149">
    <property type="entry name" value="Trans_acon_MeTrfase_C"/>
</dbReference>
<evidence type="ECO:0000313" key="1">
    <source>
        <dbReference type="EMBL" id="SDJ88432.1"/>
    </source>
</evidence>
<dbReference type="OrthoDB" id="9795085at2"/>
<keyword evidence="1" id="KW-0808">Transferase</keyword>
<evidence type="ECO:0000313" key="2">
    <source>
        <dbReference type="Proteomes" id="UP000199382"/>
    </source>
</evidence>
<reference evidence="1 2" key="1">
    <citation type="submission" date="2016-10" db="EMBL/GenBank/DDBJ databases">
        <authorList>
            <person name="de Groot N.N."/>
        </authorList>
    </citation>
    <scope>NUCLEOTIDE SEQUENCE [LARGE SCALE GENOMIC DNA]</scope>
    <source>
        <strain evidence="1 2">DSM 25294</strain>
    </source>
</reference>
<dbReference type="STRING" id="571298.SAMN04488026_102612"/>
<dbReference type="PANTHER" id="PTHR43861:SF1">
    <property type="entry name" value="TRANS-ACONITATE 2-METHYLTRANSFERASE"/>
    <property type="match status" value="1"/>
</dbReference>
<dbReference type="CDD" id="cd02440">
    <property type="entry name" value="AdoMet_MTases"/>
    <property type="match status" value="1"/>
</dbReference>
<dbReference type="PANTHER" id="PTHR43861">
    <property type="entry name" value="TRANS-ACONITATE 2-METHYLTRANSFERASE-RELATED"/>
    <property type="match status" value="1"/>
</dbReference>
<organism evidence="1 2">
    <name type="scientific">Aliiruegeria lutimaris</name>
    <dbReference type="NCBI Taxonomy" id="571298"/>
    <lineage>
        <taxon>Bacteria</taxon>
        <taxon>Pseudomonadati</taxon>
        <taxon>Pseudomonadota</taxon>
        <taxon>Alphaproteobacteria</taxon>
        <taxon>Rhodobacterales</taxon>
        <taxon>Roseobacteraceae</taxon>
        <taxon>Aliiruegeria</taxon>
    </lineage>
</organism>
<dbReference type="RefSeq" id="WP_093156798.1">
    <property type="nucleotide sequence ID" value="NZ_FNEK01000026.1"/>
</dbReference>
<dbReference type="Gene3D" id="1.10.150.290">
    <property type="entry name" value="S-adenosyl-L-methionine-dependent methyltransferases"/>
    <property type="match status" value="1"/>
</dbReference>
<keyword evidence="1" id="KW-0489">Methyltransferase</keyword>
<dbReference type="Proteomes" id="UP000199382">
    <property type="component" value="Unassembled WGS sequence"/>
</dbReference>
<dbReference type="AlphaFoldDB" id="A0A1G8XCZ3"/>
<dbReference type="EMBL" id="FNEK01000026">
    <property type="protein sequence ID" value="SDJ88432.1"/>
    <property type="molecule type" value="Genomic_DNA"/>
</dbReference>
<dbReference type="Gene3D" id="3.40.50.150">
    <property type="entry name" value="Vaccinia Virus protein VP39"/>
    <property type="match status" value="1"/>
</dbReference>
<dbReference type="GO" id="GO:0032259">
    <property type="term" value="P:methylation"/>
    <property type="evidence" value="ECO:0007669"/>
    <property type="project" value="UniProtKB-KW"/>
</dbReference>
<dbReference type="GO" id="GO:0030798">
    <property type="term" value="F:trans-aconitate 2-methyltransferase activity"/>
    <property type="evidence" value="ECO:0007669"/>
    <property type="project" value="InterPro"/>
</dbReference>
<dbReference type="InterPro" id="IPR029063">
    <property type="entry name" value="SAM-dependent_MTases_sf"/>
</dbReference>
<dbReference type="SUPFAM" id="SSF53335">
    <property type="entry name" value="S-adenosyl-L-methionine-dependent methyltransferases"/>
    <property type="match status" value="1"/>
</dbReference>